<evidence type="ECO:0000259" key="3">
    <source>
        <dbReference type="Pfam" id="PF24679"/>
    </source>
</evidence>
<evidence type="ECO:0008006" key="7">
    <source>
        <dbReference type="Google" id="ProtNLM"/>
    </source>
</evidence>
<proteinExistence type="predicted"/>
<dbReference type="EMBL" id="AMZH03000498">
    <property type="protein sequence ID" value="RRT83416.1"/>
    <property type="molecule type" value="Genomic_DNA"/>
</dbReference>
<dbReference type="Pfam" id="PF25246">
    <property type="entry name" value="Nodulin_N"/>
    <property type="match status" value="1"/>
</dbReference>
<sequence length="362" mass="39963">VDIFMDAAFDALLQLCEAESISYLDEVAGSPKSMHLAKSVAIEFLEILRIAFRSEVRLPGDTQYKSNPMGLLLLNALRLADIFSDDSNFRSFFMSKSVRLCSLSRYAISLTPNFLIDEDVHLLSKYADELQNLTHPEVGDRFIQQSSLYWTKFPNSTFSGSQQGSEITSSQLKNWLNNRKARLARAAREARAPSEGETYPDKSCGPSSSHFCDSSESAGEEIYAAPARGSTHQSIPKSGGMITRSARCEDVEMTADFIHGAHQNCPSIISCSFEPGQFVSIVDVDGKLVGKGKIIQVEGRWHGMSLEDSGTCVVDVTELKIEKWKEVQHPSEAAGRTFEEAAAKNGDIMRVAWDVSKIFALP</sequence>
<evidence type="ECO:0000256" key="1">
    <source>
        <dbReference type="SAM" id="MobiDB-lite"/>
    </source>
</evidence>
<dbReference type="AlphaFoldDB" id="A0A427B4P4"/>
<dbReference type="PANTHER" id="PTHR35743">
    <property type="entry name" value="NODULIN HOMEOBOX"/>
    <property type="match status" value="1"/>
</dbReference>
<feature type="domain" description="Nodulin homeobox homeobox-like" evidence="2">
    <location>
        <begin position="161"/>
        <end position="191"/>
    </location>
</feature>
<feature type="non-terminal residue" evidence="5">
    <location>
        <position position="1"/>
    </location>
</feature>
<protein>
    <recommendedName>
        <fullName evidence="7">Homeobox domain-containing protein</fullName>
    </recommendedName>
</protein>
<feature type="region of interest" description="Disordered" evidence="1">
    <location>
        <begin position="186"/>
        <end position="210"/>
    </location>
</feature>
<reference evidence="5 6" key="1">
    <citation type="journal article" date="2014" name="Agronomy (Basel)">
        <title>A Draft Genome Sequence for Ensete ventricosum, the Drought-Tolerant Tree Against Hunger.</title>
        <authorList>
            <person name="Harrison J."/>
            <person name="Moore K.A."/>
            <person name="Paszkiewicz K."/>
            <person name="Jones T."/>
            <person name="Grant M."/>
            <person name="Ambacheew D."/>
            <person name="Muzemil S."/>
            <person name="Studholme D.J."/>
        </authorList>
    </citation>
    <scope>NUCLEOTIDE SEQUENCE [LARGE SCALE GENOMIC DNA]</scope>
</reference>
<feature type="domain" description="Nodulin homeobox C-terminal" evidence="3">
    <location>
        <begin position="271"/>
        <end position="358"/>
    </location>
</feature>
<organism evidence="5 6">
    <name type="scientific">Ensete ventricosum</name>
    <name type="common">Abyssinian banana</name>
    <name type="synonym">Musa ensete</name>
    <dbReference type="NCBI Taxonomy" id="4639"/>
    <lineage>
        <taxon>Eukaryota</taxon>
        <taxon>Viridiplantae</taxon>
        <taxon>Streptophyta</taxon>
        <taxon>Embryophyta</taxon>
        <taxon>Tracheophyta</taxon>
        <taxon>Spermatophyta</taxon>
        <taxon>Magnoliopsida</taxon>
        <taxon>Liliopsida</taxon>
        <taxon>Zingiberales</taxon>
        <taxon>Musaceae</taxon>
        <taxon>Ensete</taxon>
    </lineage>
</organism>
<name>A0A427B4P4_ENSVE</name>
<accession>A0A427B4P4</accession>
<comment type="caution">
    <text evidence="5">The sequence shown here is derived from an EMBL/GenBank/DDBJ whole genome shotgun (WGS) entry which is preliminary data.</text>
</comment>
<dbReference type="PANTHER" id="PTHR35743:SF1">
    <property type="entry name" value="NODULIN HOMEOBOX"/>
    <property type="match status" value="1"/>
</dbReference>
<dbReference type="Pfam" id="PF24679">
    <property type="entry name" value="Nodulin_C"/>
    <property type="match status" value="1"/>
</dbReference>
<dbReference type="Proteomes" id="UP000287651">
    <property type="component" value="Unassembled WGS sequence"/>
</dbReference>
<dbReference type="InterPro" id="IPR056560">
    <property type="entry name" value="HTH_NDX"/>
</dbReference>
<gene>
    <name evidence="5" type="ORF">B296_00017736</name>
</gene>
<dbReference type="PROSITE" id="PS50890">
    <property type="entry name" value="PUA"/>
    <property type="match status" value="1"/>
</dbReference>
<evidence type="ECO:0000259" key="2">
    <source>
        <dbReference type="Pfam" id="PF24426"/>
    </source>
</evidence>
<evidence type="ECO:0000313" key="6">
    <source>
        <dbReference type="Proteomes" id="UP000287651"/>
    </source>
</evidence>
<dbReference type="GO" id="GO:0009908">
    <property type="term" value="P:flower development"/>
    <property type="evidence" value="ECO:0007669"/>
    <property type="project" value="InterPro"/>
</dbReference>
<dbReference type="InterPro" id="IPR039325">
    <property type="entry name" value="NDX"/>
</dbReference>
<dbReference type="Pfam" id="PF24426">
    <property type="entry name" value="HTH_NDX"/>
    <property type="match status" value="1"/>
</dbReference>
<evidence type="ECO:0000259" key="4">
    <source>
        <dbReference type="Pfam" id="PF25246"/>
    </source>
</evidence>
<evidence type="ECO:0000313" key="5">
    <source>
        <dbReference type="EMBL" id="RRT83416.1"/>
    </source>
</evidence>
<dbReference type="InterPro" id="IPR057287">
    <property type="entry name" value="Ndx_N"/>
</dbReference>
<dbReference type="InterPro" id="IPR056559">
    <property type="entry name" value="NDX_C"/>
</dbReference>
<feature type="domain" description="Nodulin homeobox N-terminal" evidence="4">
    <location>
        <begin position="12"/>
        <end position="97"/>
    </location>
</feature>
<dbReference type="GO" id="GO:0003697">
    <property type="term" value="F:single-stranded DNA binding"/>
    <property type="evidence" value="ECO:0007669"/>
    <property type="project" value="InterPro"/>
</dbReference>